<reference evidence="1 2" key="1">
    <citation type="journal article" date="2009" name="Stand. Genomic Sci.">
        <title>Complete genome sequence of Halorhabdus utahensis type strain (AX-2).</title>
        <authorList>
            <person name="Anderson I."/>
            <person name="Tindall B.J."/>
            <person name="Pomrenke H."/>
            <person name="Goker M."/>
            <person name="Lapidus A."/>
            <person name="Nolan M."/>
            <person name="Copeland A."/>
            <person name="Glavina Del Rio T."/>
            <person name="Chen F."/>
            <person name="Tice H."/>
            <person name="Cheng J.F."/>
            <person name="Lucas S."/>
            <person name="Chertkov O."/>
            <person name="Bruce D."/>
            <person name="Brettin T."/>
            <person name="Detter J.C."/>
            <person name="Han C."/>
            <person name="Goodwin L."/>
            <person name="Land M."/>
            <person name="Hauser L."/>
            <person name="Chang Y.J."/>
            <person name="Jeffries C.D."/>
            <person name="Pitluck S."/>
            <person name="Pati A."/>
            <person name="Mavromatis K."/>
            <person name="Ivanova N."/>
            <person name="Ovchinnikova G."/>
            <person name="Chen A."/>
            <person name="Palaniappan K."/>
            <person name="Chain P."/>
            <person name="Rohde M."/>
            <person name="Bristow J."/>
            <person name="Eisen J.A."/>
            <person name="Markowitz V."/>
            <person name="Hugenholtz P."/>
            <person name="Kyrpides N.C."/>
            <person name="Klenk H.P."/>
        </authorList>
    </citation>
    <scope>NUCLEOTIDE SEQUENCE [LARGE SCALE GENOMIC DNA]</scope>
    <source>
        <strain evidence="2">DSM 12940 / JCM 11049 / AX-2</strain>
    </source>
</reference>
<protein>
    <submittedName>
        <fullName evidence="1">Uncharacterized protein</fullName>
    </submittedName>
</protein>
<dbReference type="RefSeq" id="WP_015790025.1">
    <property type="nucleotide sequence ID" value="NC_013158.1"/>
</dbReference>
<dbReference type="HOGENOM" id="CLU_1881022_0_0_2"/>
<keyword evidence="2" id="KW-1185">Reference proteome</keyword>
<dbReference type="GeneID" id="8384587"/>
<dbReference type="AlphaFoldDB" id="C7NV45"/>
<evidence type="ECO:0000313" key="1">
    <source>
        <dbReference type="EMBL" id="ACV12457.1"/>
    </source>
</evidence>
<sequence length="135" mass="14359">MNSPTATGANTDPFPSHSGTHAITFEGQYWSWEFSVPKESTVHITVSVESGIVNVLTFGAADFQSQTSTDDHDVVAAKAIDRASAEEISDIEIEATLDAGAYVLVVDDAGRRAYGGLQTRQEIHVEVTTEAASGE</sequence>
<gene>
    <name evidence="1" type="ordered locus">Huta_2290</name>
</gene>
<dbReference type="Proteomes" id="UP000002071">
    <property type="component" value="Chromosome"/>
</dbReference>
<accession>C7NV45</accession>
<proteinExistence type="predicted"/>
<organism evidence="1 2">
    <name type="scientific">Halorhabdus utahensis (strain DSM 12940 / JCM 11049 / AX-2)</name>
    <dbReference type="NCBI Taxonomy" id="519442"/>
    <lineage>
        <taxon>Archaea</taxon>
        <taxon>Methanobacteriati</taxon>
        <taxon>Methanobacteriota</taxon>
        <taxon>Stenosarchaea group</taxon>
        <taxon>Halobacteria</taxon>
        <taxon>Halobacteriales</taxon>
        <taxon>Haloarculaceae</taxon>
        <taxon>Halorhabdus</taxon>
    </lineage>
</organism>
<dbReference type="KEGG" id="hut:Huta_2290"/>
<name>C7NV45_HALUD</name>
<dbReference type="EMBL" id="CP001687">
    <property type="protein sequence ID" value="ACV12457.1"/>
    <property type="molecule type" value="Genomic_DNA"/>
</dbReference>
<evidence type="ECO:0000313" key="2">
    <source>
        <dbReference type="Proteomes" id="UP000002071"/>
    </source>
</evidence>